<dbReference type="GeneID" id="36385318"/>
<dbReference type="Proteomes" id="UP000035682">
    <property type="component" value="Unplaced"/>
</dbReference>
<reference evidence="3" key="2">
    <citation type="submission" date="2014-09" db="EMBL/GenBank/DDBJ databases">
        <authorList>
            <person name="Martin A.A."/>
        </authorList>
    </citation>
    <scope>NUCLEOTIDE SEQUENCE</scope>
    <source>
        <strain evidence="3">ED321</strain>
    </source>
</reference>
<dbReference type="AlphaFoldDB" id="A0A090KSM0"/>
<reference evidence="4" key="3">
    <citation type="submission" date="2020-12" db="UniProtKB">
        <authorList>
            <consortium name="WormBaseParasite"/>
        </authorList>
    </citation>
    <scope>IDENTIFICATION</scope>
</reference>
<dbReference type="WBParaSite" id="SRAE_X000224400.1">
    <property type="protein sequence ID" value="SRAE_X000224400.1"/>
    <property type="gene ID" value="WBGene00267824"/>
</dbReference>
<feature type="chain" id="PRO_5015030055" evidence="1">
    <location>
        <begin position="22"/>
        <end position="89"/>
    </location>
</feature>
<feature type="signal peptide" evidence="1">
    <location>
        <begin position="1"/>
        <end position="21"/>
    </location>
</feature>
<evidence type="ECO:0000313" key="2">
    <source>
        <dbReference type="EMBL" id="CEF60505.1"/>
    </source>
</evidence>
<keyword evidence="3" id="KW-1185">Reference proteome</keyword>
<keyword evidence="1" id="KW-0732">Signal</keyword>
<proteinExistence type="predicted"/>
<sequence length="89" mass="10353">MLSLKLNILIISTLLFSTSLSQDYQNVDSRSMILDNYMAQNDVSVEFINKKPLKNVFLKDDAIEFFSRSKRKTFGSRLKAEQLRNKQAF</sequence>
<dbReference type="RefSeq" id="XP_024499714.1">
    <property type="nucleotide sequence ID" value="XM_024645431.1"/>
</dbReference>
<evidence type="ECO:0000313" key="3">
    <source>
        <dbReference type="Proteomes" id="UP000035682"/>
    </source>
</evidence>
<name>A0A090KSM0_STRRB</name>
<dbReference type="EMBL" id="LN609399">
    <property type="protein sequence ID" value="CEF60505.1"/>
    <property type="molecule type" value="Genomic_DNA"/>
</dbReference>
<evidence type="ECO:0000313" key="4">
    <source>
        <dbReference type="WBParaSite" id="SRAE_X000224400.1"/>
    </source>
</evidence>
<accession>A0A090KSM0</accession>
<evidence type="ECO:0000313" key="5">
    <source>
        <dbReference type="WormBase" id="SRAE_X000224400"/>
    </source>
</evidence>
<dbReference type="WormBase" id="SRAE_X000224400">
    <property type="protein sequence ID" value="SRP11446"/>
    <property type="gene ID" value="WBGene00267824"/>
</dbReference>
<gene>
    <name evidence="2 4 5" type="ORF">SRAE_X000224400</name>
</gene>
<reference evidence="2" key="1">
    <citation type="submission" date="2014-09" db="EMBL/GenBank/DDBJ databases">
        <authorList>
            <person name="Aslett A.Martin."/>
        </authorList>
    </citation>
    <scope>NUCLEOTIDE SEQUENCE</scope>
    <source>
        <strain evidence="2">ED321 Heterogonic</strain>
    </source>
</reference>
<evidence type="ECO:0000256" key="1">
    <source>
        <dbReference type="SAM" id="SignalP"/>
    </source>
</evidence>
<organism evidence="2">
    <name type="scientific">Strongyloides ratti</name>
    <name type="common">Parasitic roundworm</name>
    <dbReference type="NCBI Taxonomy" id="34506"/>
    <lineage>
        <taxon>Eukaryota</taxon>
        <taxon>Metazoa</taxon>
        <taxon>Ecdysozoa</taxon>
        <taxon>Nematoda</taxon>
        <taxon>Chromadorea</taxon>
        <taxon>Rhabditida</taxon>
        <taxon>Tylenchina</taxon>
        <taxon>Panagrolaimomorpha</taxon>
        <taxon>Strongyloidoidea</taxon>
        <taxon>Strongyloididae</taxon>
        <taxon>Strongyloides</taxon>
    </lineage>
</organism>
<dbReference type="CTD" id="36385318"/>
<protein>
    <submittedName>
        <fullName evidence="2 4">Uncharacterized protein</fullName>
    </submittedName>
</protein>